<dbReference type="Proteomes" id="UP000324222">
    <property type="component" value="Unassembled WGS sequence"/>
</dbReference>
<proteinExistence type="predicted"/>
<evidence type="ECO:0000313" key="2">
    <source>
        <dbReference type="Proteomes" id="UP000324222"/>
    </source>
</evidence>
<dbReference type="EMBL" id="VSRR010001063">
    <property type="protein sequence ID" value="MPC22215.1"/>
    <property type="molecule type" value="Genomic_DNA"/>
</dbReference>
<keyword evidence="2" id="KW-1185">Reference proteome</keyword>
<dbReference type="AlphaFoldDB" id="A0A5B7DM05"/>
<name>A0A5B7DM05_PORTR</name>
<reference evidence="1 2" key="1">
    <citation type="submission" date="2019-05" db="EMBL/GenBank/DDBJ databases">
        <title>Another draft genome of Portunus trituberculatus and its Hox gene families provides insights of decapod evolution.</title>
        <authorList>
            <person name="Jeong J.-H."/>
            <person name="Song I."/>
            <person name="Kim S."/>
            <person name="Choi T."/>
            <person name="Kim D."/>
            <person name="Ryu S."/>
            <person name="Kim W."/>
        </authorList>
    </citation>
    <scope>NUCLEOTIDE SEQUENCE [LARGE SCALE GENOMIC DNA]</scope>
    <source>
        <tissue evidence="1">Muscle</tissue>
    </source>
</reference>
<evidence type="ECO:0000313" key="1">
    <source>
        <dbReference type="EMBL" id="MPC22215.1"/>
    </source>
</evidence>
<comment type="caution">
    <text evidence="1">The sequence shown here is derived from an EMBL/GenBank/DDBJ whole genome shotgun (WGS) entry which is preliminary data.</text>
</comment>
<organism evidence="1 2">
    <name type="scientific">Portunus trituberculatus</name>
    <name type="common">Swimming crab</name>
    <name type="synonym">Neptunus trituberculatus</name>
    <dbReference type="NCBI Taxonomy" id="210409"/>
    <lineage>
        <taxon>Eukaryota</taxon>
        <taxon>Metazoa</taxon>
        <taxon>Ecdysozoa</taxon>
        <taxon>Arthropoda</taxon>
        <taxon>Crustacea</taxon>
        <taxon>Multicrustacea</taxon>
        <taxon>Malacostraca</taxon>
        <taxon>Eumalacostraca</taxon>
        <taxon>Eucarida</taxon>
        <taxon>Decapoda</taxon>
        <taxon>Pleocyemata</taxon>
        <taxon>Brachyura</taxon>
        <taxon>Eubrachyura</taxon>
        <taxon>Portunoidea</taxon>
        <taxon>Portunidae</taxon>
        <taxon>Portuninae</taxon>
        <taxon>Portunus</taxon>
    </lineage>
</organism>
<protein>
    <submittedName>
        <fullName evidence="1">Uncharacterized protein</fullName>
    </submittedName>
</protein>
<accession>A0A5B7DM05</accession>
<sequence>MCGLVMNPCLSPGQQGSERSGRSLLLHHFLVPSTHRTLSPMVRMVVHGIVLTVHGYAITKLLPCSQLCW</sequence>
<gene>
    <name evidence="1" type="ORF">E2C01_015226</name>
</gene>